<evidence type="ECO:0000313" key="2">
    <source>
        <dbReference type="Proteomes" id="UP000054928"/>
    </source>
</evidence>
<proteinExistence type="predicted"/>
<dbReference type="EMBL" id="CCYD01000217">
    <property type="protein sequence ID" value="CEG36683.1"/>
    <property type="molecule type" value="Genomic_DNA"/>
</dbReference>
<keyword evidence="2" id="KW-1185">Reference proteome</keyword>
<dbReference type="OrthoDB" id="165123at2759"/>
<dbReference type="Proteomes" id="UP000054928">
    <property type="component" value="Unassembled WGS sequence"/>
</dbReference>
<dbReference type="AlphaFoldDB" id="A0A0N7L3S4"/>
<organism evidence="1 2">
    <name type="scientific">Plasmopara halstedii</name>
    <name type="common">Downy mildew of sunflower</name>
    <dbReference type="NCBI Taxonomy" id="4781"/>
    <lineage>
        <taxon>Eukaryota</taxon>
        <taxon>Sar</taxon>
        <taxon>Stramenopiles</taxon>
        <taxon>Oomycota</taxon>
        <taxon>Peronosporomycetes</taxon>
        <taxon>Peronosporales</taxon>
        <taxon>Peronosporaceae</taxon>
        <taxon>Plasmopara</taxon>
    </lineage>
</organism>
<dbReference type="RefSeq" id="XP_024573052.1">
    <property type="nucleotide sequence ID" value="XM_024721924.1"/>
</dbReference>
<protein>
    <submittedName>
        <fullName evidence="1">CRN-like protein</fullName>
    </submittedName>
</protein>
<dbReference type="GeneID" id="36398406"/>
<name>A0A0N7L3S4_PLAHL</name>
<dbReference type="OMA" id="WILEEDC"/>
<reference evidence="2" key="1">
    <citation type="submission" date="2014-09" db="EMBL/GenBank/DDBJ databases">
        <authorList>
            <person name="Sharma Rahul"/>
            <person name="Thines Marco"/>
        </authorList>
    </citation>
    <scope>NUCLEOTIDE SEQUENCE [LARGE SCALE GENOMIC DNA]</scope>
</reference>
<evidence type="ECO:0000313" key="1">
    <source>
        <dbReference type="EMBL" id="CEG36683.1"/>
    </source>
</evidence>
<accession>A0A0N7L3S4</accession>
<sequence length="187" mass="21705">MAEEIEMKLRCSKAIVNEKKDVNDRFKVDPARSTLNLACKEEETTWLEDDRHVEFFLQSGISTEYEEMCPSWKLNKNDLFRLKFTPANEEPIHMLVDLLTYNFDVKRQRVVHQMSLAELWEHSELQLALLLAPHQLVETLQKPLTFKLMLRDPVAAGGVFNQDGSLLTCPDLALLMDNFSVIVYLYT</sequence>